<sequence length="299" mass="32755">MSKSFIVGAYASLPDERKHNDYYQILGQQDWIDGIEIPYPGVIKDNATAFAKVLPEHWTTNTITAIPGTMQNVWKEPHFGLASAEKSGREAALDFCEGIRRSVAELNTATGRNSISVIQLHSAPTKLADTDAFSTSLEQLLKWDWGGAEIVIEHCDKFISSQKPEKGFLAIEEEINIARQLGVGIHINWGRSVVEGRTAETAFEHIQQCAKAGVLAGVIFSGAGPDATQYGYEWIDGHLPSSTYEPTSLLTGEEIQRCAEAASSAKYIGAKICVPEKASLPERVQMLRNIYDSAKGIEK</sequence>
<organism evidence="1 2">
    <name type="scientific">Winkia neuii subsp. anitrata</name>
    <dbReference type="NCBI Taxonomy" id="29318"/>
    <lineage>
        <taxon>Bacteria</taxon>
        <taxon>Bacillati</taxon>
        <taxon>Actinomycetota</taxon>
        <taxon>Actinomycetes</taxon>
        <taxon>Actinomycetales</taxon>
        <taxon>Actinomycetaceae</taxon>
        <taxon>Winkia</taxon>
    </lineage>
</organism>
<proteinExistence type="predicted"/>
<name>A0AB38XNS8_9ACTO</name>
<dbReference type="KEGG" id="wne:PIG85_09835"/>
<dbReference type="EMBL" id="CP116394">
    <property type="protein sequence ID" value="WCE45928.1"/>
    <property type="molecule type" value="Genomic_DNA"/>
</dbReference>
<dbReference type="Proteomes" id="UP001211044">
    <property type="component" value="Chromosome"/>
</dbReference>
<evidence type="ECO:0000313" key="2">
    <source>
        <dbReference type="Proteomes" id="UP001211044"/>
    </source>
</evidence>
<dbReference type="InterPro" id="IPR032344">
    <property type="entry name" value="DUF4862"/>
</dbReference>
<protein>
    <submittedName>
        <fullName evidence="1">DUF4862 family protein</fullName>
    </submittedName>
</protein>
<evidence type="ECO:0000313" key="1">
    <source>
        <dbReference type="EMBL" id="WCE45928.1"/>
    </source>
</evidence>
<dbReference type="RefSeq" id="WP_004808111.1">
    <property type="nucleotide sequence ID" value="NZ_CP116394.1"/>
</dbReference>
<accession>A0AB38XNS8</accession>
<reference evidence="1" key="1">
    <citation type="submission" date="2023-01" db="EMBL/GenBank/DDBJ databases">
        <title>Comparative Genomic Analysis of the Clinically-Derived Winkia Strain NY0527 Provides Evidence into the Taxonomic Reassignment of Winkia neuii and Characterizes Their Virulence Traits.</title>
        <authorList>
            <person name="Cai X."/>
            <person name="Peng Y."/>
            <person name="Li M."/>
            <person name="Qiu Y."/>
            <person name="Wang Y."/>
            <person name="Xu L."/>
            <person name="Hou Q."/>
        </authorList>
    </citation>
    <scope>NUCLEOTIDE SEQUENCE</scope>
    <source>
        <strain evidence="1">NY0527</strain>
    </source>
</reference>
<gene>
    <name evidence="1" type="ORF">PIG85_09835</name>
</gene>
<dbReference type="Pfam" id="PF16154">
    <property type="entry name" value="DUF4862"/>
    <property type="match status" value="1"/>
</dbReference>
<dbReference type="AlphaFoldDB" id="A0AB38XNS8"/>